<feature type="compositionally biased region" description="Basic and acidic residues" evidence="8">
    <location>
        <begin position="703"/>
        <end position="720"/>
    </location>
</feature>
<keyword evidence="11" id="KW-1185">Reference proteome</keyword>
<keyword evidence="5" id="KW-0653">Protein transport</keyword>
<sequence>MSSPKAPDPATFACSADIFSGNHTLPQIKSIHKSLHGQIEEKAARLRTRVGSSYRQLLGTADVIVQMRGDNERVQDVLGRMGGRCGRSVISSKITGLSNFSAGERDARTNRTARWKLLELCGLVAGRILKGRGGVGREHEKQADTLVLATKVFVISRLLVKSLKEDASAGNGRQAVEAASSTLESLRRRIQRSVERLLENTDQRSGTGSVTKALCAHSLANSSGAKHAIAHFIRVRTRAMEVVLKMDSDESQAPTVAGTTTDDVVRSLRLYTKTLLDVQALIPAKLPQALAQLKSQRLLADASLQQLEGLRLDLYGRSCGEEIQDFTPFIPHDDLSAKQAREMLASFAENGGRVVMSGLKKTLRHMADLEPIIDLRRQVLQLWIRDGGRAKGLDPQEMQDELRETINARLLCVADAKAAKLRLVGSEVKATLEGWREGVSDKHKSLWDDQGYDSALSDGAASFVGEVISRLHGRNDAVSRAAHSYRCWFHVVDDVKAAVERVRKQRWDKDDDEEIEDEETIEQRQKALSQEDPSRLQGRFNESLDQSFRDVEAQLQKLWTQHSGGCASSGAKAIYLVRVVREIRAQLPDRAGLRDFGLALVPALHSRLATTASQSAAEEFISSGLSDRGVAMKPLWEGDPAVPSQPSPALFHFLRDLSLSMTDLGVDLWTPAAIRELKQQLSRRLVDAWRRELEHVGCATAARDGDPDEKDKEKEKERGQGEVQEGGGEAEPDDAAAPASTAQEVCTQWLFDISLLRCCIGNAPGPASSSFDELEREAWQRSGLDEAPRQRIAKLAGDFWGRVNLLFGLLA</sequence>
<evidence type="ECO:0000313" key="11">
    <source>
        <dbReference type="Proteomes" id="UP000027002"/>
    </source>
</evidence>
<keyword evidence="7" id="KW-0472">Membrane</keyword>
<dbReference type="KEGG" id="uvi:66067325"/>
<gene>
    <name evidence="10" type="ORF">UV8b_06548</name>
    <name evidence="9" type="ORF">UVI_02037700</name>
</gene>
<reference evidence="9" key="1">
    <citation type="journal article" date="2016" name="Genome Announc.">
        <title>Genome Sequence of Ustilaginoidea virens IPU010, a Rice Pathogenic Fungus Causing False Smut.</title>
        <authorList>
            <person name="Kumagai T."/>
            <person name="Ishii T."/>
            <person name="Terai G."/>
            <person name="Umemura M."/>
            <person name="Machida M."/>
            <person name="Asai K."/>
        </authorList>
    </citation>
    <scope>NUCLEOTIDE SEQUENCE [LARGE SCALE GENOMIC DNA]</scope>
    <source>
        <strain evidence="9">IPU010</strain>
    </source>
</reference>
<reference evidence="12" key="2">
    <citation type="journal article" date="2016" name="Genome Announc.">
        <title>Genome sequence of Ustilaginoidea virens IPU010, a rice pathogenic fungus causing false smut.</title>
        <authorList>
            <person name="Kumagai T."/>
            <person name="Ishii T."/>
            <person name="Terai G."/>
            <person name="Umemura M."/>
            <person name="Machida M."/>
            <person name="Asai K."/>
        </authorList>
    </citation>
    <scope>NUCLEOTIDE SEQUENCE [LARGE SCALE GENOMIC DNA]</scope>
    <source>
        <strain evidence="12">IPU010</strain>
    </source>
</reference>
<dbReference type="InterPro" id="IPR033370">
    <property type="entry name" value="COG1"/>
</dbReference>
<keyword evidence="6" id="KW-0333">Golgi apparatus</keyword>
<dbReference type="GO" id="GO:0015031">
    <property type="term" value="P:protein transport"/>
    <property type="evidence" value="ECO:0007669"/>
    <property type="project" value="UniProtKB-KW"/>
</dbReference>
<accession>A0A063C8T6</accession>
<dbReference type="HOGENOM" id="CLU_008451_0_0_1"/>
<dbReference type="EMBL" id="BBTG02000020">
    <property type="protein sequence ID" value="GAO14145.1"/>
    <property type="molecule type" value="Genomic_DNA"/>
</dbReference>
<evidence type="ECO:0000256" key="8">
    <source>
        <dbReference type="SAM" id="MobiDB-lite"/>
    </source>
</evidence>
<evidence type="ECO:0000256" key="5">
    <source>
        <dbReference type="ARBA" id="ARBA00022927"/>
    </source>
</evidence>
<dbReference type="Pfam" id="PF08700">
    <property type="entry name" value="VPS51_Exo84_N"/>
    <property type="match status" value="1"/>
</dbReference>
<keyword evidence="4" id="KW-0813">Transport</keyword>
<evidence type="ECO:0000256" key="4">
    <source>
        <dbReference type="ARBA" id="ARBA00022448"/>
    </source>
</evidence>
<dbReference type="PANTHER" id="PTHR31658:SF0">
    <property type="entry name" value="CONSERVED OLIGOMERIC GOLGI COMPLEX SUBUNIT 1"/>
    <property type="match status" value="1"/>
</dbReference>
<evidence type="ECO:0000256" key="2">
    <source>
        <dbReference type="ARBA" id="ARBA00006653"/>
    </source>
</evidence>
<feature type="compositionally biased region" description="Acidic residues" evidence="8">
    <location>
        <begin position="510"/>
        <end position="520"/>
    </location>
</feature>
<comment type="similarity">
    <text evidence="2">Belongs to the COG1 family.</text>
</comment>
<dbReference type="GO" id="GO:0017119">
    <property type="term" value="C:Golgi transport complex"/>
    <property type="evidence" value="ECO:0007669"/>
    <property type="project" value="InterPro"/>
</dbReference>
<feature type="region of interest" description="Disordered" evidence="8">
    <location>
        <begin position="700"/>
        <end position="739"/>
    </location>
</feature>
<evidence type="ECO:0000313" key="10">
    <source>
        <dbReference type="EMBL" id="QUC22307.1"/>
    </source>
</evidence>
<dbReference type="GO" id="GO:0006891">
    <property type="term" value="P:intra-Golgi vesicle-mediated transport"/>
    <property type="evidence" value="ECO:0007669"/>
    <property type="project" value="InterPro"/>
</dbReference>
<evidence type="ECO:0000256" key="7">
    <source>
        <dbReference type="ARBA" id="ARBA00023136"/>
    </source>
</evidence>
<protein>
    <recommendedName>
        <fullName evidence="3">Conserved oligomeric Golgi complex subunit 1</fullName>
    </recommendedName>
</protein>
<comment type="subcellular location">
    <subcellularLocation>
        <location evidence="1">Golgi apparatus membrane</location>
        <topology evidence="1">Peripheral membrane protein</topology>
    </subcellularLocation>
</comment>
<dbReference type="GO" id="GO:0000139">
    <property type="term" value="C:Golgi membrane"/>
    <property type="evidence" value="ECO:0007669"/>
    <property type="project" value="UniProtKB-SubCell"/>
</dbReference>
<evidence type="ECO:0000256" key="6">
    <source>
        <dbReference type="ARBA" id="ARBA00023034"/>
    </source>
</evidence>
<dbReference type="Proteomes" id="UP000054053">
    <property type="component" value="Unassembled WGS sequence"/>
</dbReference>
<dbReference type="AlphaFoldDB" id="A0A063C8T6"/>
<organism evidence="9 12">
    <name type="scientific">Ustilaginoidea virens</name>
    <name type="common">Rice false smut fungus</name>
    <name type="synonym">Villosiclava virens</name>
    <dbReference type="NCBI Taxonomy" id="1159556"/>
    <lineage>
        <taxon>Eukaryota</taxon>
        <taxon>Fungi</taxon>
        <taxon>Dikarya</taxon>
        <taxon>Ascomycota</taxon>
        <taxon>Pezizomycotina</taxon>
        <taxon>Sordariomycetes</taxon>
        <taxon>Hypocreomycetidae</taxon>
        <taxon>Hypocreales</taxon>
        <taxon>Clavicipitaceae</taxon>
        <taxon>Ustilaginoidea</taxon>
    </lineage>
</organism>
<evidence type="ECO:0000313" key="9">
    <source>
        <dbReference type="EMBL" id="GAO14145.1"/>
    </source>
</evidence>
<proteinExistence type="inferred from homology"/>
<dbReference type="EMBL" id="CP072757">
    <property type="protein sequence ID" value="QUC22307.1"/>
    <property type="molecule type" value="Genomic_DNA"/>
</dbReference>
<reference evidence="10" key="3">
    <citation type="submission" date="2020-03" db="EMBL/GenBank/DDBJ databases">
        <title>A mixture of massive structural variations and highly conserved coding sequences in Ustilaginoidea virens genome.</title>
        <authorList>
            <person name="Zhang K."/>
            <person name="Zhao Z."/>
            <person name="Zhang Z."/>
            <person name="Li Y."/>
            <person name="Hsiang T."/>
            <person name="Sun W."/>
        </authorList>
    </citation>
    <scope>NUCLEOTIDE SEQUENCE</scope>
    <source>
        <strain evidence="10">UV-8b</strain>
    </source>
</reference>
<evidence type="ECO:0000256" key="1">
    <source>
        <dbReference type="ARBA" id="ARBA00004395"/>
    </source>
</evidence>
<evidence type="ECO:0000313" key="12">
    <source>
        <dbReference type="Proteomes" id="UP000054053"/>
    </source>
</evidence>
<dbReference type="RefSeq" id="XP_042999980.1">
    <property type="nucleotide sequence ID" value="XM_043144045.1"/>
</dbReference>
<dbReference type="GeneID" id="66067325"/>
<dbReference type="STRING" id="1159556.A0A063C8T6"/>
<dbReference type="PANTHER" id="PTHR31658">
    <property type="entry name" value="CONSERVED OLIGOMERIC GOLGI COMPLEX SUBUNIT 1"/>
    <property type="match status" value="1"/>
</dbReference>
<evidence type="ECO:0000256" key="3">
    <source>
        <dbReference type="ARBA" id="ARBA00020978"/>
    </source>
</evidence>
<dbReference type="OrthoDB" id="46189at2759"/>
<feature type="region of interest" description="Disordered" evidence="8">
    <location>
        <begin position="508"/>
        <end position="534"/>
    </location>
</feature>
<dbReference type="Proteomes" id="UP000027002">
    <property type="component" value="Chromosome 5"/>
</dbReference>
<name>A0A063C8T6_USTVR</name>